<reference evidence="1 2" key="1">
    <citation type="submission" date="2013-08" db="EMBL/GenBank/DDBJ databases">
        <authorList>
            <consortium name="DOE Joint Genome Institute"/>
            <person name="Eisen J."/>
            <person name="Huntemann M."/>
            <person name="Han J."/>
            <person name="Chen A."/>
            <person name="Kyrpides N."/>
            <person name="Mavromatis K."/>
            <person name="Markowitz V."/>
            <person name="Palaniappan K."/>
            <person name="Ivanova N."/>
            <person name="Schaumberg A."/>
            <person name="Pati A."/>
            <person name="Liolios K."/>
            <person name="Nordberg H.P."/>
            <person name="Cantor M.N."/>
            <person name="Hua S.X."/>
            <person name="Woyke T."/>
        </authorList>
    </citation>
    <scope>NUCLEOTIDE SEQUENCE [LARGE SCALE GENOMIC DNA]</scope>
    <source>
        <strain evidence="1 2">DSM 2278</strain>
    </source>
</reference>
<dbReference type="EMBL" id="AZAJ01000001">
    <property type="protein sequence ID" value="ETA67928.1"/>
    <property type="molecule type" value="Genomic_DNA"/>
</dbReference>
<protein>
    <submittedName>
        <fullName evidence="1">Uncharacterized protein</fullName>
    </submittedName>
</protein>
<dbReference type="Proteomes" id="UP000019483">
    <property type="component" value="Unassembled WGS sequence"/>
</dbReference>
<proteinExistence type="predicted"/>
<accession>W9DQT7</accession>
<keyword evidence="2" id="KW-1185">Reference proteome</keyword>
<organism evidence="1 2">
    <name type="scientific">Methanolobus tindarius DSM 2278</name>
    <dbReference type="NCBI Taxonomy" id="1090322"/>
    <lineage>
        <taxon>Archaea</taxon>
        <taxon>Methanobacteriati</taxon>
        <taxon>Methanobacteriota</taxon>
        <taxon>Stenosarchaea group</taxon>
        <taxon>Methanomicrobia</taxon>
        <taxon>Methanosarcinales</taxon>
        <taxon>Methanosarcinaceae</taxon>
        <taxon>Methanolobus</taxon>
    </lineage>
</organism>
<name>W9DQT7_METTI</name>
<comment type="caution">
    <text evidence="1">The sequence shown here is derived from an EMBL/GenBank/DDBJ whole genome shotgun (WGS) entry which is preliminary data.</text>
</comment>
<dbReference type="RefSeq" id="WP_023845064.1">
    <property type="nucleotide sequence ID" value="NZ_AZAJ01000001.1"/>
</dbReference>
<dbReference type="OrthoDB" id="147087at2157"/>
<sequence>MKQKLVRILRDIFTSAGYDMSDSFRYDLIAEKDGTKTFFKLSYNPDLDDIRDFKSQVVEGQGLYILASDVSESFLLNARDIGVNVWTRDDVATRIGRAILADMEGTTNELELLDVLCAKKPASSSVDEVAKEAINAIFGTGSSPHVDEKVLDESLASRPQRPVIVPDDAPMEVRYYRPRAAAEVELAPEGSYVSEAFEEPEAKPEMELSHETLAAPATPAIEEPIVMSLHSPPVNISVDKAYSLAAPHIRGANTAILKFVPFWMYDYSLNVEHRYRSKIIDISGDGSGYVNALNGNQEKMNLQNVQKTVTVPNVEYDVKMPVTTEDETTKKLLDDIIEEYTRDLRFDDTKGDAIISEHKRFKPAASDINLSVELVYVPVWEVKGQRNSVEINASSGEVLRNPVDDDVEFV</sequence>
<gene>
    <name evidence="1" type="ORF">MettiDRAFT_1369</name>
</gene>
<dbReference type="AlphaFoldDB" id="W9DQT7"/>
<dbReference type="STRING" id="1090322.MettiDRAFT_1369"/>
<evidence type="ECO:0000313" key="1">
    <source>
        <dbReference type="EMBL" id="ETA67928.1"/>
    </source>
</evidence>
<evidence type="ECO:0000313" key="2">
    <source>
        <dbReference type="Proteomes" id="UP000019483"/>
    </source>
</evidence>